<evidence type="ECO:0000313" key="3">
    <source>
        <dbReference type="Proteomes" id="UP001458880"/>
    </source>
</evidence>
<gene>
    <name evidence="2" type="ORF">QE152_g31152</name>
</gene>
<dbReference type="AlphaFoldDB" id="A0AAW1JC83"/>
<feature type="region of interest" description="Disordered" evidence="1">
    <location>
        <begin position="1"/>
        <end position="36"/>
    </location>
</feature>
<reference evidence="2 3" key="1">
    <citation type="journal article" date="2024" name="BMC Genomics">
        <title>De novo assembly and annotation of Popillia japonica's genome with initial clues to its potential as an invasive pest.</title>
        <authorList>
            <person name="Cucini C."/>
            <person name="Boschi S."/>
            <person name="Funari R."/>
            <person name="Cardaioli E."/>
            <person name="Iannotti N."/>
            <person name="Marturano G."/>
            <person name="Paoli F."/>
            <person name="Bruttini M."/>
            <person name="Carapelli A."/>
            <person name="Frati F."/>
            <person name="Nardi F."/>
        </authorList>
    </citation>
    <scope>NUCLEOTIDE SEQUENCE [LARGE SCALE GENOMIC DNA]</scope>
    <source>
        <strain evidence="2">DMR45628</strain>
    </source>
</reference>
<feature type="compositionally biased region" description="Basic and acidic residues" evidence="1">
    <location>
        <begin position="21"/>
        <end position="36"/>
    </location>
</feature>
<evidence type="ECO:0000313" key="2">
    <source>
        <dbReference type="EMBL" id="KAK9700613.1"/>
    </source>
</evidence>
<keyword evidence="3" id="KW-1185">Reference proteome</keyword>
<protein>
    <submittedName>
        <fullName evidence="2">Uncharacterized protein</fullName>
    </submittedName>
</protein>
<dbReference type="EMBL" id="JASPKY010000434">
    <property type="protein sequence ID" value="KAK9700613.1"/>
    <property type="molecule type" value="Genomic_DNA"/>
</dbReference>
<comment type="caution">
    <text evidence="2">The sequence shown here is derived from an EMBL/GenBank/DDBJ whole genome shotgun (WGS) entry which is preliminary data.</text>
</comment>
<feature type="compositionally biased region" description="Polar residues" evidence="1">
    <location>
        <begin position="1"/>
        <end position="19"/>
    </location>
</feature>
<organism evidence="2 3">
    <name type="scientific">Popillia japonica</name>
    <name type="common">Japanese beetle</name>
    <dbReference type="NCBI Taxonomy" id="7064"/>
    <lineage>
        <taxon>Eukaryota</taxon>
        <taxon>Metazoa</taxon>
        <taxon>Ecdysozoa</taxon>
        <taxon>Arthropoda</taxon>
        <taxon>Hexapoda</taxon>
        <taxon>Insecta</taxon>
        <taxon>Pterygota</taxon>
        <taxon>Neoptera</taxon>
        <taxon>Endopterygota</taxon>
        <taxon>Coleoptera</taxon>
        <taxon>Polyphaga</taxon>
        <taxon>Scarabaeiformia</taxon>
        <taxon>Scarabaeidae</taxon>
        <taxon>Rutelinae</taxon>
        <taxon>Popillia</taxon>
    </lineage>
</organism>
<evidence type="ECO:0000256" key="1">
    <source>
        <dbReference type="SAM" id="MobiDB-lite"/>
    </source>
</evidence>
<name>A0AAW1JC83_POPJA</name>
<proteinExistence type="predicted"/>
<accession>A0AAW1JC83</accession>
<sequence>MHTPRHNNNAKCIRTTTNGKIGDERSSSSSNIERRKVGMKLSRGTWTTTEFISSIQRLTKERNGYRMATSCS</sequence>
<dbReference type="Proteomes" id="UP001458880">
    <property type="component" value="Unassembled WGS sequence"/>
</dbReference>